<dbReference type="InterPro" id="IPR006938">
    <property type="entry name" value="DUF624"/>
</dbReference>
<dbReference type="Proteomes" id="UP000198565">
    <property type="component" value="Unassembled WGS sequence"/>
</dbReference>
<feature type="transmembrane region" description="Helical" evidence="1">
    <location>
        <begin position="157"/>
        <end position="173"/>
    </location>
</feature>
<dbReference type="RefSeq" id="WP_091481317.1">
    <property type="nucleotide sequence ID" value="NZ_FOTR01000002.1"/>
</dbReference>
<proteinExistence type="predicted"/>
<sequence>MDYNQGGFYRFSNYVYWLIIFNLLFVMSNILLFSAFILLIPSISNAIFYYIAFIPSGPACAALFHSLSVLARKNEVAPFKEFVQAYKTNFWDVLKVWIPIITALFILIIDIQYFNQNPTVWYQILSGIFLVLLFVMVIFAFYALVITTHYKFRIRDIYRLSLFYFFTWIKRTTGNIGILFLTVVLMFFTSDFIILFISSLVAWLLILNTKPMIQDVKVSFVKDKNVHDDNSIHN</sequence>
<name>A0A1I4IBL4_9BACI</name>
<protein>
    <submittedName>
        <fullName evidence="2">Uncharacterized membrane protein YesL</fullName>
    </submittedName>
</protein>
<feature type="transmembrane region" description="Helical" evidence="1">
    <location>
        <begin position="14"/>
        <end position="41"/>
    </location>
</feature>
<feature type="transmembrane region" description="Helical" evidence="1">
    <location>
        <begin position="92"/>
        <end position="114"/>
    </location>
</feature>
<feature type="transmembrane region" description="Helical" evidence="1">
    <location>
        <begin position="120"/>
        <end position="145"/>
    </location>
</feature>
<evidence type="ECO:0000256" key="1">
    <source>
        <dbReference type="SAM" id="Phobius"/>
    </source>
</evidence>
<dbReference type="AlphaFoldDB" id="A0A1I4IBL4"/>
<feature type="transmembrane region" description="Helical" evidence="1">
    <location>
        <begin position="179"/>
        <end position="207"/>
    </location>
</feature>
<gene>
    <name evidence="2" type="ORF">SAMN04487943_10218</name>
</gene>
<dbReference type="EMBL" id="FOTR01000002">
    <property type="protein sequence ID" value="SFL51750.1"/>
    <property type="molecule type" value="Genomic_DNA"/>
</dbReference>
<organism evidence="2 3">
    <name type="scientific">Gracilibacillus orientalis</name>
    <dbReference type="NCBI Taxonomy" id="334253"/>
    <lineage>
        <taxon>Bacteria</taxon>
        <taxon>Bacillati</taxon>
        <taxon>Bacillota</taxon>
        <taxon>Bacilli</taxon>
        <taxon>Bacillales</taxon>
        <taxon>Bacillaceae</taxon>
        <taxon>Gracilibacillus</taxon>
    </lineage>
</organism>
<dbReference type="STRING" id="334253.SAMN04487943_10218"/>
<keyword evidence="1" id="KW-0812">Transmembrane</keyword>
<accession>A0A1I4IBL4</accession>
<dbReference type="OrthoDB" id="2965305at2"/>
<feature type="transmembrane region" description="Helical" evidence="1">
    <location>
        <begin position="47"/>
        <end position="71"/>
    </location>
</feature>
<dbReference type="Pfam" id="PF04854">
    <property type="entry name" value="DUF624"/>
    <property type="match status" value="1"/>
</dbReference>
<keyword evidence="1" id="KW-0472">Membrane</keyword>
<reference evidence="3" key="1">
    <citation type="submission" date="2016-10" db="EMBL/GenBank/DDBJ databases">
        <authorList>
            <person name="Varghese N."/>
            <person name="Submissions S."/>
        </authorList>
    </citation>
    <scope>NUCLEOTIDE SEQUENCE [LARGE SCALE GENOMIC DNA]</scope>
    <source>
        <strain evidence="3">CGMCC 1.4250</strain>
    </source>
</reference>
<keyword evidence="1" id="KW-1133">Transmembrane helix</keyword>
<evidence type="ECO:0000313" key="3">
    <source>
        <dbReference type="Proteomes" id="UP000198565"/>
    </source>
</evidence>
<evidence type="ECO:0000313" key="2">
    <source>
        <dbReference type="EMBL" id="SFL51750.1"/>
    </source>
</evidence>
<keyword evidence="3" id="KW-1185">Reference proteome</keyword>